<sequence length="502" mass="52354">MSVGTNLASLLRASAVQTPDREALIEGPRRMTWAELDASVDRLAGGLREMGLLPGDRVAVLLGNSIEFVMGYFAIARAGLVAVPMNPAYTAAEVAVLLADSGSRLLIVDPATAAVGAEVAEAIASCDIVDVSSGSWSALLASEPLLAADEALPTNGLAMLLFTAGTSGRPKGAMLSHAALLANIDMLRTLQDPPAVLASDIVLLVLPLFHVYGLNTALGLAVAVGATCVIIDRFDPVESLRIIADEGVTNVAGAPAMYQAWSRTPGVGESFRAVRLLSSGGSPLPVPVFEAFRDLTGLTIFEGYGMTETAPVVSTTLVSGVAKAGSVGRPLPGLDVRLVDDGGDEVDDGDAGEVCVRGPSVFTGYWPAGLGGPDSDGWFRSGDVAYADDEGDLHLVDRRREVILVNGFNVYPREIEVAIEALPGVAEVAVVGVPDDTSGEAVLAIVVPRREVTLTREEIVVHCATRLARFKCPSTIRIVDALPHSATGKVAKGRLREVYGEQ</sequence>
<dbReference type="InterPro" id="IPR045851">
    <property type="entry name" value="AMP-bd_C_sf"/>
</dbReference>
<feature type="domain" description="AMP-dependent synthetase/ligase" evidence="3">
    <location>
        <begin position="12"/>
        <end position="366"/>
    </location>
</feature>
<comment type="similarity">
    <text evidence="1">Belongs to the ATP-dependent AMP-binding enzyme family.</text>
</comment>
<dbReference type="Gene3D" id="3.40.50.12780">
    <property type="entry name" value="N-terminal domain of ligase-like"/>
    <property type="match status" value="1"/>
</dbReference>
<dbReference type="Gene3D" id="3.30.300.30">
    <property type="match status" value="1"/>
</dbReference>
<dbReference type="SUPFAM" id="SSF56801">
    <property type="entry name" value="Acetyl-CoA synthetase-like"/>
    <property type="match status" value="1"/>
</dbReference>
<organism evidence="5">
    <name type="scientific">freshwater metagenome</name>
    <dbReference type="NCBI Taxonomy" id="449393"/>
    <lineage>
        <taxon>unclassified sequences</taxon>
        <taxon>metagenomes</taxon>
        <taxon>ecological metagenomes</taxon>
    </lineage>
</organism>
<reference evidence="5" key="1">
    <citation type="submission" date="2020-05" db="EMBL/GenBank/DDBJ databases">
        <authorList>
            <person name="Chiriac C."/>
            <person name="Salcher M."/>
            <person name="Ghai R."/>
            <person name="Kavagutti S V."/>
        </authorList>
    </citation>
    <scope>NUCLEOTIDE SEQUENCE</scope>
</reference>
<evidence type="ECO:0000259" key="3">
    <source>
        <dbReference type="Pfam" id="PF00501"/>
    </source>
</evidence>
<dbReference type="EMBL" id="CAEZYW010000137">
    <property type="protein sequence ID" value="CAB4744227.1"/>
    <property type="molecule type" value="Genomic_DNA"/>
</dbReference>
<accession>A0A6J6TBS4</accession>
<dbReference type="InterPro" id="IPR042099">
    <property type="entry name" value="ANL_N_sf"/>
</dbReference>
<dbReference type="InterPro" id="IPR025110">
    <property type="entry name" value="AMP-bd_C"/>
</dbReference>
<name>A0A6J6TBS4_9ZZZZ</name>
<dbReference type="PANTHER" id="PTHR43201:SF5">
    <property type="entry name" value="MEDIUM-CHAIN ACYL-COA LIGASE ACSF2, MITOCHONDRIAL"/>
    <property type="match status" value="1"/>
</dbReference>
<dbReference type="PANTHER" id="PTHR43201">
    <property type="entry name" value="ACYL-COA SYNTHETASE"/>
    <property type="match status" value="1"/>
</dbReference>
<dbReference type="InterPro" id="IPR000873">
    <property type="entry name" value="AMP-dep_synth/lig_dom"/>
</dbReference>
<gene>
    <name evidence="5" type="ORF">UFOPK2786_00949</name>
</gene>
<evidence type="ECO:0000256" key="1">
    <source>
        <dbReference type="ARBA" id="ARBA00006432"/>
    </source>
</evidence>
<dbReference type="GO" id="GO:0031956">
    <property type="term" value="F:medium-chain fatty acid-CoA ligase activity"/>
    <property type="evidence" value="ECO:0007669"/>
    <property type="project" value="TreeGrafter"/>
</dbReference>
<feature type="domain" description="AMP-binding enzyme C-terminal" evidence="4">
    <location>
        <begin position="414"/>
        <end position="489"/>
    </location>
</feature>
<evidence type="ECO:0000256" key="2">
    <source>
        <dbReference type="ARBA" id="ARBA00022598"/>
    </source>
</evidence>
<dbReference type="GO" id="GO:0006631">
    <property type="term" value="P:fatty acid metabolic process"/>
    <property type="evidence" value="ECO:0007669"/>
    <property type="project" value="TreeGrafter"/>
</dbReference>
<evidence type="ECO:0000313" key="5">
    <source>
        <dbReference type="EMBL" id="CAB4744227.1"/>
    </source>
</evidence>
<dbReference type="Pfam" id="PF13193">
    <property type="entry name" value="AMP-binding_C"/>
    <property type="match status" value="1"/>
</dbReference>
<dbReference type="Pfam" id="PF00501">
    <property type="entry name" value="AMP-binding"/>
    <property type="match status" value="1"/>
</dbReference>
<proteinExistence type="inferred from homology"/>
<protein>
    <submittedName>
        <fullName evidence="5">Unannotated protein</fullName>
    </submittedName>
</protein>
<keyword evidence="2" id="KW-0436">Ligase</keyword>
<evidence type="ECO:0000259" key="4">
    <source>
        <dbReference type="Pfam" id="PF13193"/>
    </source>
</evidence>
<dbReference type="InterPro" id="IPR020845">
    <property type="entry name" value="AMP-binding_CS"/>
</dbReference>
<dbReference type="AlphaFoldDB" id="A0A6J6TBS4"/>
<dbReference type="PROSITE" id="PS00455">
    <property type="entry name" value="AMP_BINDING"/>
    <property type="match status" value="1"/>
</dbReference>